<dbReference type="Gene3D" id="2.180.10.10">
    <property type="entry name" value="RHS repeat-associated core"/>
    <property type="match status" value="1"/>
</dbReference>
<comment type="caution">
    <text evidence="3">The sequence shown here is derived from an EMBL/GenBank/DDBJ whole genome shotgun (WGS) entry which is preliminary data.</text>
</comment>
<dbReference type="NCBIfam" id="TIGR01643">
    <property type="entry name" value="YD_repeat_2x"/>
    <property type="match status" value="2"/>
</dbReference>
<dbReference type="PANTHER" id="PTHR32305">
    <property type="match status" value="1"/>
</dbReference>
<dbReference type="InterPro" id="IPR022385">
    <property type="entry name" value="Rhs_assc_core"/>
</dbReference>
<evidence type="ECO:0000313" key="3">
    <source>
        <dbReference type="EMBL" id="TWT29628.1"/>
    </source>
</evidence>
<accession>A0A5C5UU71</accession>
<name>A0A5C5UU71_9BACT</name>
<dbReference type="EC" id="3.1.-.-" evidence="3"/>
<reference evidence="3 4" key="1">
    <citation type="submission" date="2019-02" db="EMBL/GenBank/DDBJ databases">
        <title>Deep-cultivation of Planctomycetes and their phenomic and genomic characterization uncovers novel biology.</title>
        <authorList>
            <person name="Wiegand S."/>
            <person name="Jogler M."/>
            <person name="Boedeker C."/>
            <person name="Pinto D."/>
            <person name="Vollmers J."/>
            <person name="Rivas-Marin E."/>
            <person name="Kohn T."/>
            <person name="Peeters S.H."/>
            <person name="Heuer A."/>
            <person name="Rast P."/>
            <person name="Oberbeckmann S."/>
            <person name="Bunk B."/>
            <person name="Jeske O."/>
            <person name="Meyerdierks A."/>
            <person name="Storesund J.E."/>
            <person name="Kallscheuer N."/>
            <person name="Luecker S."/>
            <person name="Lage O.M."/>
            <person name="Pohl T."/>
            <person name="Merkel B.J."/>
            <person name="Hornburger P."/>
            <person name="Mueller R.-W."/>
            <person name="Bruemmer F."/>
            <person name="Labrenz M."/>
            <person name="Spormann A.M."/>
            <person name="Op Den Camp H."/>
            <person name="Overmann J."/>
            <person name="Amann R."/>
            <person name="Jetten M.S.M."/>
            <person name="Mascher T."/>
            <person name="Medema M.H."/>
            <person name="Devos D.P."/>
            <person name="Kaster A.-K."/>
            <person name="Ovreas L."/>
            <person name="Rohde M."/>
            <person name="Galperin M.Y."/>
            <person name="Jogler C."/>
        </authorList>
    </citation>
    <scope>NUCLEOTIDE SEQUENCE [LARGE SCALE GENOMIC DNA]</scope>
    <source>
        <strain evidence="3 4">Enr8</strain>
    </source>
</reference>
<dbReference type="RefSeq" id="WP_146436539.1">
    <property type="nucleotide sequence ID" value="NZ_SJPF01000007.1"/>
</dbReference>
<evidence type="ECO:0000313" key="4">
    <source>
        <dbReference type="Proteomes" id="UP000318878"/>
    </source>
</evidence>
<keyword evidence="4" id="KW-1185">Reference proteome</keyword>
<dbReference type="Pfam" id="PF25023">
    <property type="entry name" value="TEN_YD-shell"/>
    <property type="match status" value="1"/>
</dbReference>
<dbReference type="AlphaFoldDB" id="A0A5C5UU71"/>
<dbReference type="PANTHER" id="PTHR32305:SF15">
    <property type="entry name" value="PROTEIN RHSA-RELATED"/>
    <property type="match status" value="1"/>
</dbReference>
<dbReference type="OrthoDB" id="258408at2"/>
<dbReference type="InterPro" id="IPR006530">
    <property type="entry name" value="YD"/>
</dbReference>
<gene>
    <name evidence="3" type="primary">wapA_5</name>
    <name evidence="3" type="ORF">Enr8_48160</name>
</gene>
<dbReference type="NCBIfam" id="TIGR03696">
    <property type="entry name" value="Rhs_assc_core"/>
    <property type="match status" value="1"/>
</dbReference>
<dbReference type="InterPro" id="IPR031325">
    <property type="entry name" value="RHS_repeat"/>
</dbReference>
<sequence>MTSDTNELNDARYYEYDAAGNLTEYTDRNGRVTQYAYDNLQRRTTETWLDGVTTVNTISYGYDAASQLVSVTDASAAYDFTYDRLGRITSTEYDLAALGYDVVLDQAYDALNRRIRLAAEIDGTDDLLSEYAYDFLNRMTQVTQAGQTGGNTVAEKRVDFTYDADDKYLLTSAARYADLAGTELIVTGLYTYNNFDKLSILKYQDATSTDIAEYQWGYDIQGRVSGVYIIGHGSENYRYDGTDQITRTTDNSTYTTTNFTYDDNGNRIDGSRTIGDNNQILSDGTYNYAYDDEGNITLRTNIADGSYTVYEWDHRNRLASVTDYDVSDAKQQQIDQAYDPFNNLIGRALDSDGDGAADESSYFIYDEGQILLQLDDSGDVEHRMLWGPQVDQILADENEAGDVYWMLTDNQNTVRDIAEYDDATDTTSIVNHIAYSVFGEVTSQTNSSLDALPFYYTARYFDAATGLQYNTNRWYNPELNRWMSQDPIGFDAGDANLYRYVGNGFTNAVDPSGLEEEAVQGPFSYLILIFNGELARREKLNTALQDRRITQSMVDMALGGRREESASRNHTKMRMTNAGDAAEDAKALVETYAMFCESAAASATPIGKFKGESAAVRPRSARITGQLPQVRKWVKNFFSRSEDEILGLLRKNGIEVPDDVAIFVGEADEFIGTIDDIYDGKTVLTAKLPPLEEDRLGYVYFKDMYSQGKIPIQISPEMMKSDEAILAVLQHELHELALFRAEFAANNGKMKFFHFRNEAMPGNPGNFHCQAWDAADELIRQVRGEK</sequence>
<dbReference type="InterPro" id="IPR050708">
    <property type="entry name" value="T6SS_VgrG/RHS"/>
</dbReference>
<evidence type="ECO:0000259" key="2">
    <source>
        <dbReference type="Pfam" id="PF25023"/>
    </source>
</evidence>
<evidence type="ECO:0000256" key="1">
    <source>
        <dbReference type="ARBA" id="ARBA00022737"/>
    </source>
</evidence>
<keyword evidence="3" id="KW-0378">Hydrolase</keyword>
<dbReference type="Proteomes" id="UP000318878">
    <property type="component" value="Unassembled WGS sequence"/>
</dbReference>
<dbReference type="InterPro" id="IPR056823">
    <property type="entry name" value="TEN-like_YD-shell"/>
</dbReference>
<dbReference type="GO" id="GO:0016787">
    <property type="term" value="F:hydrolase activity"/>
    <property type="evidence" value="ECO:0007669"/>
    <property type="project" value="UniProtKB-KW"/>
</dbReference>
<protein>
    <submittedName>
        <fullName evidence="3">tRNA nuclease WapA</fullName>
        <ecNumber evidence="3">3.1.-.-</ecNumber>
    </submittedName>
</protein>
<proteinExistence type="predicted"/>
<organism evidence="3 4">
    <name type="scientific">Blastopirellula retiformator</name>
    <dbReference type="NCBI Taxonomy" id="2527970"/>
    <lineage>
        <taxon>Bacteria</taxon>
        <taxon>Pseudomonadati</taxon>
        <taxon>Planctomycetota</taxon>
        <taxon>Planctomycetia</taxon>
        <taxon>Pirellulales</taxon>
        <taxon>Pirellulaceae</taxon>
        <taxon>Blastopirellula</taxon>
    </lineage>
</organism>
<keyword evidence="1" id="KW-0677">Repeat</keyword>
<dbReference type="Pfam" id="PF05593">
    <property type="entry name" value="RHS_repeat"/>
    <property type="match status" value="2"/>
</dbReference>
<feature type="domain" description="Teneurin-like YD-shell" evidence="2">
    <location>
        <begin position="191"/>
        <end position="491"/>
    </location>
</feature>
<dbReference type="EMBL" id="SJPF01000007">
    <property type="protein sequence ID" value="TWT29628.1"/>
    <property type="molecule type" value="Genomic_DNA"/>
</dbReference>